<dbReference type="Proteomes" id="UP000886998">
    <property type="component" value="Unassembled WGS sequence"/>
</dbReference>
<feature type="domain" description="Mutator-like transposase" evidence="1">
    <location>
        <begin position="46"/>
        <end position="112"/>
    </location>
</feature>
<evidence type="ECO:0000259" key="1">
    <source>
        <dbReference type="Pfam" id="PF20700"/>
    </source>
</evidence>
<name>A0A8X7CTV1_9ARAC</name>
<evidence type="ECO:0000313" key="3">
    <source>
        <dbReference type="Proteomes" id="UP000886998"/>
    </source>
</evidence>
<evidence type="ECO:0000313" key="2">
    <source>
        <dbReference type="EMBL" id="GFY79100.1"/>
    </source>
</evidence>
<gene>
    <name evidence="2" type="ORF">TNIN_329871</name>
</gene>
<accession>A0A8X7CTV1</accession>
<reference evidence="2" key="1">
    <citation type="submission" date="2020-08" db="EMBL/GenBank/DDBJ databases">
        <title>Multicomponent nature underlies the extraordinary mechanical properties of spider dragline silk.</title>
        <authorList>
            <person name="Kono N."/>
            <person name="Nakamura H."/>
            <person name="Mori M."/>
            <person name="Yoshida Y."/>
            <person name="Ohtoshi R."/>
            <person name="Malay A.D."/>
            <person name="Moran D.A.P."/>
            <person name="Tomita M."/>
            <person name="Numata K."/>
            <person name="Arakawa K."/>
        </authorList>
    </citation>
    <scope>NUCLEOTIDE SEQUENCE</scope>
</reference>
<proteinExistence type="predicted"/>
<organism evidence="2 3">
    <name type="scientific">Trichonephila inaurata madagascariensis</name>
    <dbReference type="NCBI Taxonomy" id="2747483"/>
    <lineage>
        <taxon>Eukaryota</taxon>
        <taxon>Metazoa</taxon>
        <taxon>Ecdysozoa</taxon>
        <taxon>Arthropoda</taxon>
        <taxon>Chelicerata</taxon>
        <taxon>Arachnida</taxon>
        <taxon>Araneae</taxon>
        <taxon>Araneomorphae</taxon>
        <taxon>Entelegynae</taxon>
        <taxon>Araneoidea</taxon>
        <taxon>Nephilidae</taxon>
        <taxon>Trichonephila</taxon>
        <taxon>Trichonephila inaurata</taxon>
    </lineage>
</organism>
<comment type="caution">
    <text evidence="2">The sequence shown here is derived from an EMBL/GenBank/DDBJ whole genome shotgun (WGS) entry which is preliminary data.</text>
</comment>
<dbReference type="AlphaFoldDB" id="A0A8X7CTV1"/>
<dbReference type="EMBL" id="BMAV01023405">
    <property type="protein sequence ID" value="GFY79100.1"/>
    <property type="molecule type" value="Genomic_DNA"/>
</dbReference>
<dbReference type="InterPro" id="IPR049012">
    <property type="entry name" value="Mutator_transp_dom"/>
</dbReference>
<dbReference type="Pfam" id="PF20700">
    <property type="entry name" value="Mutator"/>
    <property type="match status" value="1"/>
</dbReference>
<keyword evidence="3" id="KW-1185">Reference proteome</keyword>
<sequence length="153" mass="17132">MENIHRRPSGKRPKKKRFRGNQFMKVCPHTHVAERRDTSKCASSNKISGIQTSLTSNLVKEVAEDSMKRAAVEENSSLSDNLLTVSGDGTWKTRGHSSLIGVCTVIGAETEKFGLKINKNVCVSLAERDNRRIFMSRKRSLAPSFEARRAKKN</sequence>
<protein>
    <recommendedName>
        <fullName evidence="1">Mutator-like transposase domain-containing protein</fullName>
    </recommendedName>
</protein>